<evidence type="ECO:0000313" key="1">
    <source>
        <dbReference type="EMBL" id="GAA3564911.1"/>
    </source>
</evidence>
<comment type="caution">
    <text evidence="1">The sequence shown here is derived from an EMBL/GenBank/DDBJ whole genome shotgun (WGS) entry which is preliminary data.</text>
</comment>
<accession>A0ABP6XEL1</accession>
<dbReference type="Proteomes" id="UP001500707">
    <property type="component" value="Unassembled WGS sequence"/>
</dbReference>
<dbReference type="SUPFAM" id="SSF63829">
    <property type="entry name" value="Calcium-dependent phosphotriesterase"/>
    <property type="match status" value="1"/>
</dbReference>
<dbReference type="EMBL" id="BAABCE010000010">
    <property type="protein sequence ID" value="GAA3564911.1"/>
    <property type="molecule type" value="Genomic_DNA"/>
</dbReference>
<protein>
    <recommendedName>
        <fullName evidence="3">Ig-like domain repeat protein</fullName>
    </recommendedName>
</protein>
<sequence length="598" mass="61672">MVSTGASLIAVDAQFSLWGAQLNTAHRSRRLAATLLAAALAGTGLTVAAAPAAHAAASEAVAKLPITSYSALAVDNVHQLVFVADSNVGYYQNSGTIAVYNFAGERLTTITTNQAHVSGLAVSADGSKLYVGLRDRIEAIDTTTYARTVVTYANVDYCGREVAQSGGQVYFTTPLASSVSQCATAETNLDAVINGVHTRTGWNDYGDLLLEAGGGDKMLMGQPRNAQAANPFITVYDTSGPSPVREAARRFADAEGKGALDLKDLALSADGSKVAVADASAGTRLLNTGDLSDAAEGYRALPAGAVASAVAFGGDGKYIARGASATGSTPDLLVQPADPADATAPLEFAFEGSLDGDRVAPRGLEWAADGSRLFAVTTNAAGSQYWLHIIQPPAVQYDTRFTGGLTHSPAQAAAGEPLAVRGKLEQDGPAPAEPLKVRATRTDASGTHDLGTFTVKDDGTFTVLDEPGLVGDAIYKVSYLGDLTHRPAEDITTTVSVGKAPTSIALTAPEEGSLKTGVEITGTFTAQGKALPERAVLKVTRTDRLGTGTLSSVTVAADGTFTINDLPRTRGDADYTVSWPGDDLHGASSASATVYVRR</sequence>
<evidence type="ECO:0000313" key="2">
    <source>
        <dbReference type="Proteomes" id="UP001500707"/>
    </source>
</evidence>
<keyword evidence="2" id="KW-1185">Reference proteome</keyword>
<evidence type="ECO:0008006" key="3">
    <source>
        <dbReference type="Google" id="ProtNLM"/>
    </source>
</evidence>
<proteinExistence type="predicted"/>
<dbReference type="Gene3D" id="2.130.10.10">
    <property type="entry name" value="YVTN repeat-like/Quinoprotein amine dehydrogenase"/>
    <property type="match status" value="1"/>
</dbReference>
<gene>
    <name evidence="1" type="ORF">GCM10022295_53940</name>
</gene>
<name>A0ABP6XEL1_9ACTN</name>
<reference evidence="2" key="1">
    <citation type="journal article" date="2019" name="Int. J. Syst. Evol. Microbiol.">
        <title>The Global Catalogue of Microorganisms (GCM) 10K type strain sequencing project: providing services to taxonomists for standard genome sequencing and annotation.</title>
        <authorList>
            <consortium name="The Broad Institute Genomics Platform"/>
            <consortium name="The Broad Institute Genome Sequencing Center for Infectious Disease"/>
            <person name="Wu L."/>
            <person name="Ma J."/>
        </authorList>
    </citation>
    <scope>NUCLEOTIDE SEQUENCE [LARGE SCALE GENOMIC DNA]</scope>
    <source>
        <strain evidence="2">JCM 17656</strain>
    </source>
</reference>
<organism evidence="1 2">
    <name type="scientific">Streptomyces osmaniensis</name>
    <dbReference type="NCBI Taxonomy" id="593134"/>
    <lineage>
        <taxon>Bacteria</taxon>
        <taxon>Bacillati</taxon>
        <taxon>Actinomycetota</taxon>
        <taxon>Actinomycetes</taxon>
        <taxon>Kitasatosporales</taxon>
        <taxon>Streptomycetaceae</taxon>
        <taxon>Streptomyces</taxon>
    </lineage>
</organism>
<dbReference type="InterPro" id="IPR015943">
    <property type="entry name" value="WD40/YVTN_repeat-like_dom_sf"/>
</dbReference>